<dbReference type="VEuPathDB" id="MicrosporidiaDB:TUBRATIS_24980"/>
<evidence type="ECO:0000313" key="4">
    <source>
        <dbReference type="Proteomes" id="UP000282876"/>
    </source>
</evidence>
<organism evidence="3 4">
    <name type="scientific">Tubulinosema ratisbonensis</name>
    <dbReference type="NCBI Taxonomy" id="291195"/>
    <lineage>
        <taxon>Eukaryota</taxon>
        <taxon>Fungi</taxon>
        <taxon>Fungi incertae sedis</taxon>
        <taxon>Microsporidia</taxon>
        <taxon>Tubulinosematoidea</taxon>
        <taxon>Tubulinosematidae</taxon>
        <taxon>Tubulinosema</taxon>
    </lineage>
</organism>
<sequence>MNLFKYLIIFIIFVSVTIFSTKGILLGNRNNSVSTRVLEQNYDSFVLSVNVKEKTIKRKKRTIIENNLVSNYETNLTNEQGSKSKEILIKEKIKNNLNTLFFNSNLLKNHPKTIDKFSNIFEKEMIDFALNTAQEIQTVENICENILKRHNFLLDELELQEKEFESLVRYLKNFQAEGELFRKENAQKIFLNNPDYDEKYVNQYLYLLRREIEYYESISNIIKPATNYLNKVYQNANKMFDTFFVNLKFDLTKLNKEKLKNLLKHFILKKYEYKFERIFFDDLLTKEDQEKEIRKIELIYSKKMISDEFYLNLKYYFVNGTSQINSFKREINLSSDKWSSIKSEFFRLIRNMKRILEKND</sequence>
<keyword evidence="4" id="KW-1185">Reference proteome</keyword>
<evidence type="ECO:0000313" key="3">
    <source>
        <dbReference type="EMBL" id="RVD91063.1"/>
    </source>
</evidence>
<feature type="coiled-coil region" evidence="1">
    <location>
        <begin position="143"/>
        <end position="177"/>
    </location>
</feature>
<keyword evidence="2" id="KW-1133">Transmembrane helix</keyword>
<name>A0A437AIQ6_9MICR</name>
<reference evidence="3 4" key="1">
    <citation type="submission" date="2018-10" db="EMBL/GenBank/DDBJ databases">
        <title>Draft genome sequence of the microsporidian Tubulinosema ratisbonensis.</title>
        <authorList>
            <person name="Polonais V."/>
            <person name="Peyretaillade E."/>
            <person name="Niehus S."/>
            <person name="Wawrzyniak I."/>
            <person name="Franchet A."/>
            <person name="Gaspin C."/>
            <person name="Reichstadt M."/>
            <person name="Belser C."/>
            <person name="Labadie K."/>
            <person name="Delbac F."/>
            <person name="Ferrandon D."/>
        </authorList>
    </citation>
    <scope>NUCLEOTIDE SEQUENCE [LARGE SCALE GENOMIC DNA]</scope>
    <source>
        <strain evidence="3 4">Franzen</strain>
    </source>
</reference>
<feature type="transmembrane region" description="Helical" evidence="2">
    <location>
        <begin position="6"/>
        <end position="26"/>
    </location>
</feature>
<keyword evidence="2" id="KW-0812">Transmembrane</keyword>
<keyword evidence="2" id="KW-0472">Membrane</keyword>
<dbReference type="Proteomes" id="UP000282876">
    <property type="component" value="Unassembled WGS sequence"/>
</dbReference>
<dbReference type="EMBL" id="RCSS01000659">
    <property type="protein sequence ID" value="RVD91063.1"/>
    <property type="molecule type" value="Genomic_DNA"/>
</dbReference>
<comment type="caution">
    <text evidence="3">The sequence shown here is derived from an EMBL/GenBank/DDBJ whole genome shotgun (WGS) entry which is preliminary data.</text>
</comment>
<accession>A0A437AIQ6</accession>
<evidence type="ECO:0000256" key="1">
    <source>
        <dbReference type="SAM" id="Coils"/>
    </source>
</evidence>
<dbReference type="AlphaFoldDB" id="A0A437AIQ6"/>
<keyword evidence="1" id="KW-0175">Coiled coil</keyword>
<protein>
    <submittedName>
        <fullName evidence="3">Uncharacterized protein</fullName>
    </submittedName>
</protein>
<gene>
    <name evidence="3" type="ORF">TUBRATIS_24980</name>
</gene>
<evidence type="ECO:0000256" key="2">
    <source>
        <dbReference type="SAM" id="Phobius"/>
    </source>
</evidence>
<proteinExistence type="predicted"/>